<dbReference type="GO" id="GO:0009279">
    <property type="term" value="C:cell outer membrane"/>
    <property type="evidence" value="ECO:0007669"/>
    <property type="project" value="UniProtKB-SubCell"/>
</dbReference>
<feature type="domain" description="Polysaccharide export protein N-terminal" evidence="15">
    <location>
        <begin position="97"/>
        <end position="186"/>
    </location>
</feature>
<keyword evidence="3" id="KW-0813">Transport</keyword>
<name>A0A4R4DU44_9PROT</name>
<evidence type="ECO:0000256" key="10">
    <source>
        <dbReference type="ARBA" id="ARBA00023114"/>
    </source>
</evidence>
<dbReference type="InterPro" id="IPR003715">
    <property type="entry name" value="Poly_export_N"/>
</dbReference>
<dbReference type="InterPro" id="IPR049712">
    <property type="entry name" value="Poly_export"/>
</dbReference>
<evidence type="ECO:0000256" key="13">
    <source>
        <dbReference type="ARBA" id="ARBA00023237"/>
    </source>
</evidence>
<keyword evidence="6" id="KW-0812">Transmembrane</keyword>
<dbReference type="Pfam" id="PF02563">
    <property type="entry name" value="Poly_export"/>
    <property type="match status" value="1"/>
</dbReference>
<dbReference type="Proteomes" id="UP000295023">
    <property type="component" value="Unassembled WGS sequence"/>
</dbReference>
<gene>
    <name evidence="17" type="ORF">EXY23_00400</name>
</gene>
<dbReference type="Pfam" id="PF22461">
    <property type="entry name" value="SLBB_2"/>
    <property type="match status" value="1"/>
</dbReference>
<evidence type="ECO:0000256" key="8">
    <source>
        <dbReference type="ARBA" id="ARBA00023047"/>
    </source>
</evidence>
<accession>A0A4R4DU44</accession>
<dbReference type="InterPro" id="IPR054765">
    <property type="entry name" value="SLBB_dom"/>
</dbReference>
<evidence type="ECO:0000256" key="6">
    <source>
        <dbReference type="ARBA" id="ARBA00022692"/>
    </source>
</evidence>
<evidence type="ECO:0000256" key="7">
    <source>
        <dbReference type="ARBA" id="ARBA00022729"/>
    </source>
</evidence>
<evidence type="ECO:0000256" key="2">
    <source>
        <dbReference type="ARBA" id="ARBA00009450"/>
    </source>
</evidence>
<dbReference type="PANTHER" id="PTHR33619">
    <property type="entry name" value="POLYSACCHARIDE EXPORT PROTEIN GFCE-RELATED"/>
    <property type="match status" value="1"/>
</dbReference>
<evidence type="ECO:0000313" key="17">
    <source>
        <dbReference type="EMBL" id="TCZ66612.1"/>
    </source>
</evidence>
<feature type="domain" description="SLBB" evidence="16">
    <location>
        <begin position="294"/>
        <end position="379"/>
    </location>
</feature>
<evidence type="ECO:0000256" key="9">
    <source>
        <dbReference type="ARBA" id="ARBA00023065"/>
    </source>
</evidence>
<evidence type="ECO:0000256" key="14">
    <source>
        <dbReference type="ARBA" id="ARBA00023288"/>
    </source>
</evidence>
<dbReference type="GO" id="GO:0006811">
    <property type="term" value="P:monoatomic ion transport"/>
    <property type="evidence" value="ECO:0007669"/>
    <property type="project" value="UniProtKB-KW"/>
</dbReference>
<keyword evidence="13" id="KW-0998">Cell outer membrane</keyword>
<dbReference type="OrthoDB" id="7198507at2"/>
<protein>
    <submittedName>
        <fullName evidence="17">Polysaccharide export protein</fullName>
    </submittedName>
</protein>
<evidence type="ECO:0000256" key="3">
    <source>
        <dbReference type="ARBA" id="ARBA00022448"/>
    </source>
</evidence>
<keyword evidence="11" id="KW-0472">Membrane</keyword>
<dbReference type="PANTHER" id="PTHR33619:SF3">
    <property type="entry name" value="POLYSACCHARIDE EXPORT PROTEIN GFCE-RELATED"/>
    <property type="match status" value="1"/>
</dbReference>
<keyword evidence="7" id="KW-0732">Signal</keyword>
<keyword evidence="18" id="KW-1185">Reference proteome</keyword>
<dbReference type="GO" id="GO:0015159">
    <property type="term" value="F:polysaccharide transmembrane transporter activity"/>
    <property type="evidence" value="ECO:0007669"/>
    <property type="project" value="InterPro"/>
</dbReference>
<evidence type="ECO:0000256" key="12">
    <source>
        <dbReference type="ARBA" id="ARBA00023139"/>
    </source>
</evidence>
<dbReference type="EMBL" id="SKBM01000001">
    <property type="protein sequence ID" value="TCZ66612.1"/>
    <property type="molecule type" value="Genomic_DNA"/>
</dbReference>
<dbReference type="GO" id="GO:0015288">
    <property type="term" value="F:porin activity"/>
    <property type="evidence" value="ECO:0007669"/>
    <property type="project" value="UniProtKB-KW"/>
</dbReference>
<evidence type="ECO:0000259" key="16">
    <source>
        <dbReference type="Pfam" id="PF22461"/>
    </source>
</evidence>
<evidence type="ECO:0000256" key="4">
    <source>
        <dbReference type="ARBA" id="ARBA00022452"/>
    </source>
</evidence>
<keyword evidence="9" id="KW-0406">Ion transport</keyword>
<proteinExistence type="inferred from homology"/>
<keyword evidence="4" id="KW-1134">Transmembrane beta strand</keyword>
<evidence type="ECO:0000259" key="15">
    <source>
        <dbReference type="Pfam" id="PF02563"/>
    </source>
</evidence>
<comment type="subcellular location">
    <subcellularLocation>
        <location evidence="1">Cell outer membrane</location>
        <topology evidence="1">Multi-pass membrane protein</topology>
    </subcellularLocation>
</comment>
<keyword evidence="5" id="KW-0762">Sugar transport</keyword>
<evidence type="ECO:0000256" key="5">
    <source>
        <dbReference type="ARBA" id="ARBA00022597"/>
    </source>
</evidence>
<comment type="similarity">
    <text evidence="2">Belongs to the BexD/CtrA/VexA family.</text>
</comment>
<comment type="caution">
    <text evidence="17">The sequence shown here is derived from an EMBL/GenBank/DDBJ whole genome shotgun (WGS) entry which is preliminary data.</text>
</comment>
<organism evidence="17 18">
    <name type="scientific">Roseicella aquatilis</name>
    <dbReference type="NCBI Taxonomy" id="2527868"/>
    <lineage>
        <taxon>Bacteria</taxon>
        <taxon>Pseudomonadati</taxon>
        <taxon>Pseudomonadota</taxon>
        <taxon>Alphaproteobacteria</taxon>
        <taxon>Acetobacterales</taxon>
        <taxon>Roseomonadaceae</taxon>
        <taxon>Roseicella</taxon>
    </lineage>
</organism>
<dbReference type="GO" id="GO:0046930">
    <property type="term" value="C:pore complex"/>
    <property type="evidence" value="ECO:0007669"/>
    <property type="project" value="UniProtKB-KW"/>
</dbReference>
<dbReference type="Gene3D" id="3.10.560.10">
    <property type="entry name" value="Outer membrane lipoprotein wza domain like"/>
    <property type="match status" value="2"/>
</dbReference>
<evidence type="ECO:0000256" key="1">
    <source>
        <dbReference type="ARBA" id="ARBA00004571"/>
    </source>
</evidence>
<evidence type="ECO:0000313" key="18">
    <source>
        <dbReference type="Proteomes" id="UP000295023"/>
    </source>
</evidence>
<keyword evidence="14" id="KW-0449">Lipoprotein</keyword>
<sequence length="409" mass="43816">MSASEFMTVLRPTRRGLLRVGATGTLLATGACNNFIPASGPRMGGIMNPATESVGNPGSRFDPALRYALVTLDANVVAGVESDRPDSLFSAGLQSREAASVRLGVGDVVSITIYENQAGGLFLPVDGGRAGNFITLPQQQIGREGSVTVPFAGNIRAVGQTTGELEKGIAGRLRQRALDPQVIVSLVERRSAAISVVGDVDQSLRFALDPAGERLLGAIARAGGTRFAPHETLITLQRQGRSESAILAEIVDNPRLNVQLLPDDTIIVARQQRYFLALGAVGQSASITQLNRRFPFDDRRLSLADAIARAGGLQDDRANPSAVFLFRFEKPALLDRIGVRTAQYAGAEVPTVYRVDLLNPTSLFLVQRFPMRHNDLIFVSNAPSTDLLKFLQIILPIAQTGAYSATMAQ</sequence>
<reference evidence="17 18" key="1">
    <citation type="submission" date="2019-03" db="EMBL/GenBank/DDBJ databases">
        <title>Paracraurococcus aquatilis NE82 genome sequence.</title>
        <authorList>
            <person name="Zhao Y."/>
            <person name="Du Z."/>
        </authorList>
    </citation>
    <scope>NUCLEOTIDE SEQUENCE [LARGE SCALE GENOMIC DNA]</scope>
    <source>
        <strain evidence="17 18">NE82</strain>
    </source>
</reference>
<keyword evidence="10" id="KW-0626">Porin</keyword>
<keyword evidence="12" id="KW-0564">Palmitate</keyword>
<dbReference type="Gene3D" id="3.30.1950.10">
    <property type="entry name" value="wza like domain"/>
    <property type="match status" value="1"/>
</dbReference>
<evidence type="ECO:0000256" key="11">
    <source>
        <dbReference type="ARBA" id="ARBA00023136"/>
    </source>
</evidence>
<dbReference type="AlphaFoldDB" id="A0A4R4DU44"/>
<dbReference type="RefSeq" id="WP_132283583.1">
    <property type="nucleotide sequence ID" value="NZ_SKBM01000001.1"/>
</dbReference>
<keyword evidence="8" id="KW-0625">Polysaccharide transport</keyword>